<reference evidence="4 5" key="1">
    <citation type="submission" date="2015-09" db="EMBL/GenBank/DDBJ databases">
        <authorList>
            <consortium name="Pathogen Informatics"/>
        </authorList>
    </citation>
    <scope>NUCLEOTIDE SEQUENCE [LARGE SCALE GENOMIC DNA]</scope>
    <source>
        <strain evidence="4 5">2789STDY5834902</strain>
    </source>
</reference>
<dbReference type="Pfam" id="PF12892">
    <property type="entry name" value="FctA"/>
    <property type="match status" value="1"/>
</dbReference>
<proteinExistence type="predicted"/>
<evidence type="ECO:0000256" key="2">
    <source>
        <dbReference type="SAM" id="Phobius"/>
    </source>
</evidence>
<evidence type="ECO:0000259" key="3">
    <source>
        <dbReference type="Pfam" id="PF12892"/>
    </source>
</evidence>
<dbReference type="Proteomes" id="UP000095454">
    <property type="component" value="Unassembled WGS sequence"/>
</dbReference>
<keyword evidence="2" id="KW-1133">Transmembrane helix</keyword>
<dbReference type="InterPro" id="IPR038174">
    <property type="entry name" value="Strep_pil_link_sf"/>
</dbReference>
<gene>
    <name evidence="4" type="ORF">ERS852514_00637</name>
</gene>
<organism evidence="4 5">
    <name type="scientific">Collinsella aerofaciens</name>
    <dbReference type="NCBI Taxonomy" id="74426"/>
    <lineage>
        <taxon>Bacteria</taxon>
        <taxon>Bacillati</taxon>
        <taxon>Actinomycetota</taxon>
        <taxon>Coriobacteriia</taxon>
        <taxon>Coriobacteriales</taxon>
        <taxon>Coriobacteriaceae</taxon>
        <taxon>Collinsella</taxon>
    </lineage>
</organism>
<dbReference type="AlphaFoldDB" id="A0A174JBN3"/>
<evidence type="ECO:0000256" key="1">
    <source>
        <dbReference type="SAM" id="MobiDB-lite"/>
    </source>
</evidence>
<dbReference type="Gene3D" id="2.60.40.3050">
    <property type="match status" value="2"/>
</dbReference>
<feature type="domain" description="Streptococcal pilin isopeptide linkage" evidence="3">
    <location>
        <begin position="980"/>
        <end position="1123"/>
    </location>
</feature>
<name>A0A174JBN3_9ACTN</name>
<evidence type="ECO:0000313" key="5">
    <source>
        <dbReference type="Proteomes" id="UP000095454"/>
    </source>
</evidence>
<feature type="region of interest" description="Disordered" evidence="1">
    <location>
        <begin position="48"/>
        <end position="139"/>
    </location>
</feature>
<sequence>MKANSDKSKQSNKATRRVLAGVLCGASVLSLVLSLVMPPISQAIANDAEAGAAEKTVAAADSSTESTDVENTNSGDTEKNQNSDETEGDETGSSNDVEKNQAEDQLEDEQRGEDGETSDDNAVKAAAEGGQTETASDKIDSAEKLKSGLEAASGAANFELVSDIDINTSIVLDEDGSNITLDLNGHKIKYSNKDQPLFNITKGATLTVKDNGQTAMDIPTGDKFVCQDNSLSKNGNLASMTYDNSNIPTNLTYYVTGSSVKVDGTSTTETLYKHGTSIGGAIVACADKDNLNHDYLKLINLYATDGKGGTFKLESGVITQQENISVNSLVYAEEGSTVNMSGGYVCGATSKSQGAGIELGVKNGKGATFNLTGGVIAGNRAPNGGGVYANGADVYPKDPETNMTKINMTGGIISGNSTLNAGLGGGIMAKGGIVTVSGGYITNNRMVQFCGHDGWGDHGGAGLAANNGAHVTISGGQITGNYSEEAGGGVYVTDLGRDGSRKDMAWLNITGGIIASNESFRSEGAGIRVGQMVDAMINGTEGNKVYITNNYCMSRFDWGGGGIFVQGNSNAGKEYTAGRLFVYNSYISSNTAGGYGGGVAVCPTGKTLVTNTDGTAIFGNISAGNEQNADGDEQNANGYDPATNSGNEGKPHLSSGGSEKNQDQDAYNSEKFREKGHADFFLAAKDGHKEPLAAIIGKMLGGGDAKYSGSKELNEAIKIPADGGVQIYRSIGLTSDVHVGDAEANNAQAAATTFITGNYSWDHGGGIMSNGDLYLGVPADTYVYPSLKLKASKALKNKQTEKEEMLTKDQFSFAVYRKDSDTATAPSWKNDSFSDGDCTLVGSAKNDAEGNITFDLGEQFVDKTVVANKITYYLVEQTGGDSDIEYDHTVYEIEVQLTDNETLLMNVPKKDDSSQNVPLYVHNYTITSVSATGRSGDTTKALGTMERDSEGYYSIIDSNAGKTFTNKYTPYTSSGSWTPKATKVVKGGEMKEFTLEFADNLAFEKAKTVKTQIDGDKTQTLPFEAVNYELKQLEGGGTTGRGASKTFTYYVREKDESSLFSHYKFDKSVYKLTVVATDNTKGTINCKVTYRKGTVGSDGKWKDANSADHELTDASTPTFINTYSTSLPLSGMSGVTLTYLAGAAVLCAAAAWMHIRRKANAKGGERRE</sequence>
<evidence type="ECO:0000313" key="4">
    <source>
        <dbReference type="EMBL" id="CUO96051.1"/>
    </source>
</evidence>
<keyword evidence="2" id="KW-0812">Transmembrane</keyword>
<dbReference type="EMBL" id="CZAQ01000008">
    <property type="protein sequence ID" value="CUO96051.1"/>
    <property type="molecule type" value="Genomic_DNA"/>
</dbReference>
<feature type="region of interest" description="Disordered" evidence="1">
    <location>
        <begin position="622"/>
        <end position="668"/>
    </location>
</feature>
<feature type="compositionally biased region" description="Polar residues" evidence="1">
    <location>
        <begin position="61"/>
        <end position="75"/>
    </location>
</feature>
<dbReference type="InterPro" id="IPR006626">
    <property type="entry name" value="PbH1"/>
</dbReference>
<dbReference type="InterPro" id="IPR022464">
    <property type="entry name" value="Strep_pil_isopept_link"/>
</dbReference>
<keyword evidence="2" id="KW-0472">Membrane</keyword>
<accession>A0A174JBN3</accession>
<protein>
    <recommendedName>
        <fullName evidence="3">Streptococcal pilin isopeptide linkage domain-containing protein</fullName>
    </recommendedName>
</protein>
<feature type="compositionally biased region" description="Low complexity" evidence="1">
    <location>
        <begin position="48"/>
        <end position="60"/>
    </location>
</feature>
<dbReference type="RefSeq" id="WP_055250976.1">
    <property type="nucleotide sequence ID" value="NZ_CABIXX010000008.1"/>
</dbReference>
<dbReference type="SMART" id="SM00710">
    <property type="entry name" value="PbH1"/>
    <property type="match status" value="8"/>
</dbReference>
<feature type="compositionally biased region" description="Basic and acidic residues" evidence="1">
    <location>
        <begin position="96"/>
        <end position="114"/>
    </location>
</feature>
<feature type="transmembrane region" description="Helical" evidence="2">
    <location>
        <begin position="1129"/>
        <end position="1152"/>
    </location>
</feature>
<feature type="compositionally biased region" description="Polar residues" evidence="1">
    <location>
        <begin position="622"/>
        <end position="647"/>
    </location>
</feature>